<dbReference type="GO" id="GO:0016874">
    <property type="term" value="F:ligase activity"/>
    <property type="evidence" value="ECO:0007669"/>
    <property type="project" value="UniProtKB-KW"/>
</dbReference>
<keyword evidence="1" id="KW-0436">Ligase</keyword>
<gene>
    <name evidence="1" type="ORF">SAMN04515674_116130</name>
</gene>
<dbReference type="Gene3D" id="3.90.1140.10">
    <property type="entry name" value="Cyclic phosphodiesterase"/>
    <property type="match status" value="1"/>
</dbReference>
<keyword evidence="2" id="KW-1185">Reference proteome</keyword>
<dbReference type="EMBL" id="FOXH01000016">
    <property type="protein sequence ID" value="SFQ38438.1"/>
    <property type="molecule type" value="Genomic_DNA"/>
</dbReference>
<dbReference type="SUPFAM" id="SSF55144">
    <property type="entry name" value="LigT-like"/>
    <property type="match status" value="1"/>
</dbReference>
<evidence type="ECO:0000313" key="1">
    <source>
        <dbReference type="EMBL" id="SFQ38438.1"/>
    </source>
</evidence>
<reference evidence="1 2" key="1">
    <citation type="submission" date="2016-10" db="EMBL/GenBank/DDBJ databases">
        <authorList>
            <person name="de Groot N.N."/>
        </authorList>
    </citation>
    <scope>NUCLEOTIDE SEQUENCE [LARGE SCALE GENOMIC DNA]</scope>
    <source>
        <strain evidence="2">E92,LMG 26720,CCM 7988</strain>
    </source>
</reference>
<dbReference type="AlphaFoldDB" id="A0A1I5Y2M0"/>
<protein>
    <submittedName>
        <fullName evidence="1">2'-5' RNA ligase</fullName>
    </submittedName>
</protein>
<name>A0A1I5Y2M0_9BACT</name>
<dbReference type="PANTHER" id="PTHR40037:SF1">
    <property type="entry name" value="PHOSPHOESTERASE SAOUHSC_00951-RELATED"/>
    <property type="match status" value="1"/>
</dbReference>
<dbReference type="OrthoDB" id="1351981at2"/>
<dbReference type="RefSeq" id="WP_092019250.1">
    <property type="nucleotide sequence ID" value="NZ_FOXH01000016.1"/>
</dbReference>
<evidence type="ECO:0000313" key="2">
    <source>
        <dbReference type="Proteomes" id="UP000199306"/>
    </source>
</evidence>
<organism evidence="1 2">
    <name type="scientific">Pseudarcicella hirudinis</name>
    <dbReference type="NCBI Taxonomy" id="1079859"/>
    <lineage>
        <taxon>Bacteria</taxon>
        <taxon>Pseudomonadati</taxon>
        <taxon>Bacteroidota</taxon>
        <taxon>Cytophagia</taxon>
        <taxon>Cytophagales</taxon>
        <taxon>Flectobacillaceae</taxon>
        <taxon>Pseudarcicella</taxon>
    </lineage>
</organism>
<proteinExistence type="predicted"/>
<dbReference type="PANTHER" id="PTHR40037">
    <property type="entry name" value="PHOSPHOESTERASE YJCG-RELATED"/>
    <property type="match status" value="1"/>
</dbReference>
<dbReference type="Proteomes" id="UP000199306">
    <property type="component" value="Unassembled WGS sequence"/>
</dbReference>
<dbReference type="InterPro" id="IPR009097">
    <property type="entry name" value="Cyclic_Pdiesterase"/>
</dbReference>
<sequence>MNTNFLQNSEDLKYEYLLILSPEKQSQLSSEIMRIKAHFSDMYGCEKAKHLYPHITLSNFKQHIGMEKKIIRGFDRISAEVSPFQVNLNGFGGFPFKTIYLKVEPAATVPIIKIVKNIRARFGSLLGKSKFYSLTPHLTIARGMRLGQYTQAYNDWEHKPFSGDFYASEMKLLRRHPEEKYELIKSFPFSGIHYKEYIQGSLFQISPVNFYE</sequence>
<dbReference type="InterPro" id="IPR050580">
    <property type="entry name" value="2H_phosphoesterase_YjcG-like"/>
</dbReference>
<accession>A0A1I5Y2M0</accession>
<dbReference type="STRING" id="1079859.SAMN04515674_116130"/>
<dbReference type="Pfam" id="PF13563">
    <property type="entry name" value="2_5_RNA_ligase2"/>
    <property type="match status" value="1"/>
</dbReference>